<dbReference type="AlphaFoldDB" id="A0A397VTY7"/>
<sequence>MISKRAVLSSEPKTNRKIKKRTPSSFILYKNKYNLSPRVAKQKYNQETEEVRIAFDRQAEMLRLKSTSKFINLDATFFNDRVGRYERTVSAFNDPETKLCPHLNNVTNNPTSLEQSFFQISHGNLMTQNETLFHLNHTTDVNWTYLDIEIGSSLRVEGI</sequence>
<protein>
    <submittedName>
        <fullName evidence="2">Uncharacterized protein</fullName>
    </submittedName>
</protein>
<gene>
    <name evidence="2" type="ORF">C2G38_2164511</name>
</gene>
<evidence type="ECO:0000256" key="1">
    <source>
        <dbReference type="SAM" id="MobiDB-lite"/>
    </source>
</evidence>
<keyword evidence="3" id="KW-1185">Reference proteome</keyword>
<evidence type="ECO:0000313" key="2">
    <source>
        <dbReference type="EMBL" id="RIB26030.1"/>
    </source>
</evidence>
<organism evidence="2 3">
    <name type="scientific">Gigaspora rosea</name>
    <dbReference type="NCBI Taxonomy" id="44941"/>
    <lineage>
        <taxon>Eukaryota</taxon>
        <taxon>Fungi</taxon>
        <taxon>Fungi incertae sedis</taxon>
        <taxon>Mucoromycota</taxon>
        <taxon>Glomeromycotina</taxon>
        <taxon>Glomeromycetes</taxon>
        <taxon>Diversisporales</taxon>
        <taxon>Gigasporaceae</taxon>
        <taxon>Gigaspora</taxon>
    </lineage>
</organism>
<proteinExistence type="predicted"/>
<accession>A0A397VTY7</accession>
<comment type="caution">
    <text evidence="2">The sequence shown here is derived from an EMBL/GenBank/DDBJ whole genome shotgun (WGS) entry which is preliminary data.</text>
</comment>
<evidence type="ECO:0000313" key="3">
    <source>
        <dbReference type="Proteomes" id="UP000266673"/>
    </source>
</evidence>
<dbReference type="EMBL" id="QKWP01000152">
    <property type="protein sequence ID" value="RIB26030.1"/>
    <property type="molecule type" value="Genomic_DNA"/>
</dbReference>
<reference evidence="2 3" key="1">
    <citation type="submission" date="2018-06" db="EMBL/GenBank/DDBJ databases">
        <title>Comparative genomics reveals the genomic features of Rhizophagus irregularis, R. cerebriforme, R. diaphanum and Gigaspora rosea, and their symbiotic lifestyle signature.</title>
        <authorList>
            <person name="Morin E."/>
            <person name="San Clemente H."/>
            <person name="Chen E.C.H."/>
            <person name="De La Providencia I."/>
            <person name="Hainaut M."/>
            <person name="Kuo A."/>
            <person name="Kohler A."/>
            <person name="Murat C."/>
            <person name="Tang N."/>
            <person name="Roy S."/>
            <person name="Loubradou J."/>
            <person name="Henrissat B."/>
            <person name="Grigoriev I.V."/>
            <person name="Corradi N."/>
            <person name="Roux C."/>
            <person name="Martin F.M."/>
        </authorList>
    </citation>
    <scope>NUCLEOTIDE SEQUENCE [LARGE SCALE GENOMIC DNA]</scope>
    <source>
        <strain evidence="2 3">DAOM 194757</strain>
    </source>
</reference>
<dbReference type="OrthoDB" id="2404261at2759"/>
<dbReference type="Proteomes" id="UP000266673">
    <property type="component" value="Unassembled WGS sequence"/>
</dbReference>
<feature type="region of interest" description="Disordered" evidence="1">
    <location>
        <begin position="1"/>
        <end position="21"/>
    </location>
</feature>
<name>A0A397VTY7_9GLOM</name>